<dbReference type="GO" id="GO:0006281">
    <property type="term" value="P:DNA repair"/>
    <property type="evidence" value="ECO:0007669"/>
    <property type="project" value="UniProtKB-KW"/>
</dbReference>
<accession>A0A0W0TPA5</accession>
<evidence type="ECO:0000256" key="15">
    <source>
        <dbReference type="ARBA" id="ARBA00041979"/>
    </source>
</evidence>
<dbReference type="InterPro" id="IPR020476">
    <property type="entry name" value="Nudix_hydrolase"/>
</dbReference>
<evidence type="ECO:0000256" key="7">
    <source>
        <dbReference type="ARBA" id="ARBA00022801"/>
    </source>
</evidence>
<dbReference type="PROSITE" id="PS00893">
    <property type="entry name" value="NUDIX_BOX"/>
    <property type="match status" value="1"/>
</dbReference>
<name>A0A0W0TPA5_9GAMM</name>
<dbReference type="GO" id="GO:0046872">
    <property type="term" value="F:metal ion binding"/>
    <property type="evidence" value="ECO:0007669"/>
    <property type="project" value="UniProtKB-KW"/>
</dbReference>
<dbReference type="PROSITE" id="PS51462">
    <property type="entry name" value="NUDIX"/>
    <property type="match status" value="1"/>
</dbReference>
<dbReference type="SUPFAM" id="SSF55811">
    <property type="entry name" value="Nudix"/>
    <property type="match status" value="1"/>
</dbReference>
<dbReference type="PRINTS" id="PR00502">
    <property type="entry name" value="NUDIXFAMILY"/>
</dbReference>
<keyword evidence="9" id="KW-0234">DNA repair</keyword>
<comment type="catalytic activity">
    <reaction evidence="11">
        <text>8-oxo-GTP + H2O = 8-oxo-GMP + diphosphate + H(+)</text>
        <dbReference type="Rhea" id="RHEA:67616"/>
        <dbReference type="ChEBI" id="CHEBI:15377"/>
        <dbReference type="ChEBI" id="CHEBI:15378"/>
        <dbReference type="ChEBI" id="CHEBI:33019"/>
        <dbReference type="ChEBI" id="CHEBI:143553"/>
        <dbReference type="ChEBI" id="CHEBI:145694"/>
    </reaction>
</comment>
<evidence type="ECO:0000256" key="12">
    <source>
        <dbReference type="ARBA" id="ARBA00038905"/>
    </source>
</evidence>
<dbReference type="PANTHER" id="PTHR47707:SF1">
    <property type="entry name" value="NUDIX HYDROLASE FAMILY PROTEIN"/>
    <property type="match status" value="1"/>
</dbReference>
<dbReference type="STRING" id="45065.Lgee_1748"/>
<dbReference type="PANTHER" id="PTHR47707">
    <property type="entry name" value="8-OXO-DGTP DIPHOSPHATASE"/>
    <property type="match status" value="1"/>
</dbReference>
<evidence type="ECO:0000256" key="4">
    <source>
        <dbReference type="ARBA" id="ARBA00022705"/>
    </source>
</evidence>
<dbReference type="AlphaFoldDB" id="A0A0W0TPA5"/>
<dbReference type="GO" id="GO:0006260">
    <property type="term" value="P:DNA replication"/>
    <property type="evidence" value="ECO:0007669"/>
    <property type="project" value="UniProtKB-KW"/>
</dbReference>
<evidence type="ECO:0000256" key="5">
    <source>
        <dbReference type="ARBA" id="ARBA00022723"/>
    </source>
</evidence>
<evidence type="ECO:0000256" key="2">
    <source>
        <dbReference type="ARBA" id="ARBA00005582"/>
    </source>
</evidence>
<dbReference type="InterPro" id="IPR015797">
    <property type="entry name" value="NUDIX_hydrolase-like_dom_sf"/>
</dbReference>
<evidence type="ECO:0000256" key="16">
    <source>
        <dbReference type="ARBA" id="ARBA00042798"/>
    </source>
</evidence>
<dbReference type="Gene3D" id="3.90.79.10">
    <property type="entry name" value="Nucleoside Triphosphate Pyrophosphohydrolase"/>
    <property type="match status" value="1"/>
</dbReference>
<keyword evidence="18" id="KW-1185">Reference proteome</keyword>
<comment type="similarity">
    <text evidence="2">Belongs to the Nudix hydrolase family.</text>
</comment>
<dbReference type="EMBL" id="LNYC01000070">
    <property type="protein sequence ID" value="KTC97427.1"/>
    <property type="molecule type" value="Genomic_DNA"/>
</dbReference>
<dbReference type="PATRIC" id="fig|45065.4.peg.1899"/>
<dbReference type="InterPro" id="IPR000086">
    <property type="entry name" value="NUDIX_hydrolase_dom"/>
</dbReference>
<dbReference type="Proteomes" id="UP000054785">
    <property type="component" value="Unassembled WGS sequence"/>
</dbReference>
<reference evidence="17 18" key="1">
    <citation type="submission" date="2015-11" db="EMBL/GenBank/DDBJ databases">
        <title>Genomic analysis of 38 Legionella species identifies large and diverse effector repertoires.</title>
        <authorList>
            <person name="Burstein D."/>
            <person name="Amaro F."/>
            <person name="Zusman T."/>
            <person name="Lifshitz Z."/>
            <person name="Cohen O."/>
            <person name="Gilbert J.A."/>
            <person name="Pupko T."/>
            <person name="Shuman H.A."/>
            <person name="Segal G."/>
        </authorList>
    </citation>
    <scope>NUCLEOTIDE SEQUENCE [LARGE SCALE GENOMIC DNA]</scope>
    <source>
        <strain evidence="17 18">ATCC 49504</strain>
    </source>
</reference>
<evidence type="ECO:0000256" key="6">
    <source>
        <dbReference type="ARBA" id="ARBA00022763"/>
    </source>
</evidence>
<dbReference type="GO" id="GO:0008413">
    <property type="term" value="F:8-oxo-7,8-dihydroguanosine triphosphate pyrophosphatase activity"/>
    <property type="evidence" value="ECO:0007669"/>
    <property type="project" value="TreeGrafter"/>
</dbReference>
<evidence type="ECO:0000256" key="9">
    <source>
        <dbReference type="ARBA" id="ARBA00023204"/>
    </source>
</evidence>
<keyword evidence="7" id="KW-0378">Hydrolase</keyword>
<sequence length="134" mass="14891">MRVVVALIFNAAGEVLIARRPLEKSHGGLWEFPGGKVEAGESDEAACVREIREEVGLQVLETEFLGSVNHQYGSFSVNLQVFRVTRFKGVAQRLENQPELLWVSPSKLDAFTFPEANHAVMRLCPELLAADILK</sequence>
<evidence type="ECO:0000256" key="14">
    <source>
        <dbReference type="ARBA" id="ARBA00041592"/>
    </source>
</evidence>
<dbReference type="GO" id="GO:0044716">
    <property type="term" value="F:8-oxo-GDP phosphatase activity"/>
    <property type="evidence" value="ECO:0007669"/>
    <property type="project" value="TreeGrafter"/>
</dbReference>
<keyword evidence="3" id="KW-0515">Mutator protein</keyword>
<evidence type="ECO:0000256" key="3">
    <source>
        <dbReference type="ARBA" id="ARBA00022457"/>
    </source>
</evidence>
<comment type="caution">
    <text evidence="17">The sequence shown here is derived from an EMBL/GenBank/DDBJ whole genome shotgun (WGS) entry which is preliminary data.</text>
</comment>
<evidence type="ECO:0000313" key="17">
    <source>
        <dbReference type="EMBL" id="KTC97427.1"/>
    </source>
</evidence>
<keyword evidence="5" id="KW-0479">Metal-binding</keyword>
<evidence type="ECO:0000256" key="1">
    <source>
        <dbReference type="ARBA" id="ARBA00001946"/>
    </source>
</evidence>
<evidence type="ECO:0000256" key="13">
    <source>
        <dbReference type="ARBA" id="ARBA00040794"/>
    </source>
</evidence>
<gene>
    <name evidence="17" type="primary">mutT</name>
    <name evidence="17" type="ORF">Lgee_1748</name>
</gene>
<organism evidence="17 18">
    <name type="scientific">Legionella geestiana</name>
    <dbReference type="NCBI Taxonomy" id="45065"/>
    <lineage>
        <taxon>Bacteria</taxon>
        <taxon>Pseudomonadati</taxon>
        <taxon>Pseudomonadota</taxon>
        <taxon>Gammaproteobacteria</taxon>
        <taxon>Legionellales</taxon>
        <taxon>Legionellaceae</taxon>
        <taxon>Legionella</taxon>
    </lineage>
</organism>
<dbReference type="Pfam" id="PF14815">
    <property type="entry name" value="NUDIX_4"/>
    <property type="match status" value="1"/>
</dbReference>
<dbReference type="InterPro" id="IPR020084">
    <property type="entry name" value="NUDIX_hydrolase_CS"/>
</dbReference>
<dbReference type="GO" id="GO:0044715">
    <property type="term" value="F:8-oxo-dGDP phosphatase activity"/>
    <property type="evidence" value="ECO:0007669"/>
    <property type="project" value="TreeGrafter"/>
</dbReference>
<keyword evidence="6" id="KW-0227">DNA damage</keyword>
<dbReference type="GO" id="GO:0035539">
    <property type="term" value="F:8-oxo-7,8-dihydrodeoxyguanosine triphosphate pyrophosphatase activity"/>
    <property type="evidence" value="ECO:0007669"/>
    <property type="project" value="UniProtKB-EC"/>
</dbReference>
<comment type="cofactor">
    <cofactor evidence="1">
        <name>Mg(2+)</name>
        <dbReference type="ChEBI" id="CHEBI:18420"/>
    </cofactor>
</comment>
<dbReference type="CDD" id="cd03425">
    <property type="entry name" value="NUDIX_MutT_NudA_like"/>
    <property type="match status" value="1"/>
</dbReference>
<evidence type="ECO:0000256" key="11">
    <source>
        <dbReference type="ARBA" id="ARBA00036904"/>
    </source>
</evidence>
<dbReference type="RefSeq" id="WP_028387155.1">
    <property type="nucleotide sequence ID" value="NZ_CAAAHN010000003.1"/>
</dbReference>
<protein>
    <recommendedName>
        <fullName evidence="13">8-oxo-dGTP diphosphatase</fullName>
        <ecNumber evidence="12">3.6.1.55</ecNumber>
    </recommendedName>
    <alternativeName>
        <fullName evidence="16">7,8-dihydro-8-oxoguanine-triphosphatase</fullName>
    </alternativeName>
    <alternativeName>
        <fullName evidence="15">Mutator protein MutT</fullName>
    </alternativeName>
    <alternativeName>
        <fullName evidence="14">dGTP pyrophosphohydrolase</fullName>
    </alternativeName>
</protein>
<dbReference type="InterPro" id="IPR029119">
    <property type="entry name" value="MutY_C"/>
</dbReference>
<dbReference type="EC" id="3.6.1.55" evidence="12"/>
<proteinExistence type="inferred from homology"/>
<dbReference type="OrthoDB" id="9810648at2"/>
<keyword evidence="4" id="KW-0235">DNA replication</keyword>
<evidence type="ECO:0000313" key="18">
    <source>
        <dbReference type="Proteomes" id="UP000054785"/>
    </source>
</evidence>
<keyword evidence="8" id="KW-0460">Magnesium</keyword>
<comment type="catalytic activity">
    <reaction evidence="10">
        <text>8-oxo-dGTP + H2O = 8-oxo-dGMP + diphosphate + H(+)</text>
        <dbReference type="Rhea" id="RHEA:31575"/>
        <dbReference type="ChEBI" id="CHEBI:15377"/>
        <dbReference type="ChEBI" id="CHEBI:15378"/>
        <dbReference type="ChEBI" id="CHEBI:33019"/>
        <dbReference type="ChEBI" id="CHEBI:63224"/>
        <dbReference type="ChEBI" id="CHEBI:77896"/>
        <dbReference type="EC" id="3.6.1.55"/>
    </reaction>
</comment>
<evidence type="ECO:0000256" key="10">
    <source>
        <dbReference type="ARBA" id="ARBA00035861"/>
    </source>
</evidence>
<evidence type="ECO:0000256" key="8">
    <source>
        <dbReference type="ARBA" id="ARBA00022842"/>
    </source>
</evidence>
<dbReference type="InterPro" id="IPR047127">
    <property type="entry name" value="MutT-like"/>
</dbReference>